<dbReference type="Proteomes" id="UP000309997">
    <property type="component" value="Unassembled WGS sequence"/>
</dbReference>
<keyword evidence="2" id="KW-1185">Reference proteome</keyword>
<comment type="caution">
    <text evidence="1">The sequence shown here is derived from an EMBL/GenBank/DDBJ whole genome shotgun (WGS) entry which is preliminary data.</text>
</comment>
<name>A0ACC4AJ18_POPAL</name>
<proteinExistence type="predicted"/>
<evidence type="ECO:0000313" key="2">
    <source>
        <dbReference type="Proteomes" id="UP000309997"/>
    </source>
</evidence>
<reference evidence="1 2" key="1">
    <citation type="journal article" date="2024" name="Plant Biotechnol. J.">
        <title>Genome and CRISPR/Cas9 system of a widespread forest tree (Populus alba) in the world.</title>
        <authorList>
            <person name="Liu Y.J."/>
            <person name="Jiang P.F."/>
            <person name="Han X.M."/>
            <person name="Li X.Y."/>
            <person name="Wang H.M."/>
            <person name="Wang Y.J."/>
            <person name="Wang X.X."/>
            <person name="Zeng Q.Y."/>
        </authorList>
    </citation>
    <scope>NUCLEOTIDE SEQUENCE [LARGE SCALE GENOMIC DNA]</scope>
    <source>
        <strain evidence="2">cv. PAL-ZL1</strain>
    </source>
</reference>
<sequence>MILSFLLVDEISLAGTHLNHFLQKNFVSEFHSRHCFVGFAIYFDSSCSVHGNVGIAIIHASGSEESGESDDEENLGIDGMSSLDHVKLSISSQCFIPD</sequence>
<dbReference type="EMBL" id="RCHU02000019">
    <property type="protein sequence ID" value="KAL3565867.1"/>
    <property type="molecule type" value="Genomic_DNA"/>
</dbReference>
<accession>A0ACC4AJ18</accession>
<evidence type="ECO:0000313" key="1">
    <source>
        <dbReference type="EMBL" id="KAL3565867.1"/>
    </source>
</evidence>
<gene>
    <name evidence="1" type="ORF">D5086_033913</name>
</gene>
<organism evidence="1 2">
    <name type="scientific">Populus alba</name>
    <name type="common">White poplar</name>
    <dbReference type="NCBI Taxonomy" id="43335"/>
    <lineage>
        <taxon>Eukaryota</taxon>
        <taxon>Viridiplantae</taxon>
        <taxon>Streptophyta</taxon>
        <taxon>Embryophyta</taxon>
        <taxon>Tracheophyta</taxon>
        <taxon>Spermatophyta</taxon>
        <taxon>Magnoliopsida</taxon>
        <taxon>eudicotyledons</taxon>
        <taxon>Gunneridae</taxon>
        <taxon>Pentapetalae</taxon>
        <taxon>rosids</taxon>
        <taxon>fabids</taxon>
        <taxon>Malpighiales</taxon>
        <taxon>Salicaceae</taxon>
        <taxon>Saliceae</taxon>
        <taxon>Populus</taxon>
    </lineage>
</organism>
<protein>
    <submittedName>
        <fullName evidence="1">Uncharacterized protein</fullName>
    </submittedName>
</protein>